<dbReference type="InterPro" id="IPR009003">
    <property type="entry name" value="Peptidase_S1_PA"/>
</dbReference>
<keyword evidence="4" id="KW-1185">Reference proteome</keyword>
<organism evidence="3 4">
    <name type="scientific">Asanoa iriomotensis</name>
    <dbReference type="NCBI Taxonomy" id="234613"/>
    <lineage>
        <taxon>Bacteria</taxon>
        <taxon>Bacillati</taxon>
        <taxon>Actinomycetota</taxon>
        <taxon>Actinomycetes</taxon>
        <taxon>Micromonosporales</taxon>
        <taxon>Micromonosporaceae</taxon>
        <taxon>Asanoa</taxon>
    </lineage>
</organism>
<keyword evidence="2" id="KW-0472">Membrane</keyword>
<proteinExistence type="predicted"/>
<sequence length="348" mass="35837">MSAGDERTTWPETSPGYGGPTAPEGPIYRPADRAPSPYAPPPYAPAPRAPVDAVPPPRAVPPPPPAFDPGVPFGPHVAAPPPQADTRRGEKRRWPAGLTFGIVLVLAGVVAYQAVRIEQLGDRLAGAERAQADDRSRETARLDELGDRAGDLEKRLGAAFNPEAISSAALPSVLRVAAGNVTGTAFAVGKPASGGRTNLITNFHVVEDVYDGGGREVFLERGGKRYAAQIVSVNRGGDVAHLRTTTKINGLVTARGAVKSGQQIVVVGAPLGLSDSVTTGVVSAVRELPESNGPMIQFDAPINPGNSGGPVINSAKQVVGIATAKAENAEGIGLAVPIKVACDAFKVC</sequence>
<dbReference type="Gene3D" id="2.40.10.10">
    <property type="entry name" value="Trypsin-like serine proteases"/>
    <property type="match status" value="2"/>
</dbReference>
<feature type="transmembrane region" description="Helical" evidence="2">
    <location>
        <begin position="96"/>
        <end position="115"/>
    </location>
</feature>
<evidence type="ECO:0000313" key="4">
    <source>
        <dbReference type="Proteomes" id="UP000624325"/>
    </source>
</evidence>
<dbReference type="PRINTS" id="PR00834">
    <property type="entry name" value="PROTEASES2C"/>
</dbReference>
<feature type="region of interest" description="Disordered" evidence="1">
    <location>
        <begin position="1"/>
        <end position="90"/>
    </location>
</feature>
<gene>
    <name evidence="3" type="ORF">Air01nite_38690</name>
</gene>
<dbReference type="InterPro" id="IPR043504">
    <property type="entry name" value="Peptidase_S1_PA_chymotrypsin"/>
</dbReference>
<dbReference type="Proteomes" id="UP000624325">
    <property type="component" value="Unassembled WGS sequence"/>
</dbReference>
<comment type="caution">
    <text evidence="3">The sequence shown here is derived from an EMBL/GenBank/DDBJ whole genome shotgun (WGS) entry which is preliminary data.</text>
</comment>
<dbReference type="Pfam" id="PF13365">
    <property type="entry name" value="Trypsin_2"/>
    <property type="match status" value="1"/>
</dbReference>
<feature type="compositionally biased region" description="Pro residues" evidence="1">
    <location>
        <begin position="37"/>
        <end position="67"/>
    </location>
</feature>
<reference evidence="3 4" key="1">
    <citation type="submission" date="2021-01" db="EMBL/GenBank/DDBJ databases">
        <title>Whole genome shotgun sequence of Asanoa iriomotensis NBRC 100142.</title>
        <authorList>
            <person name="Komaki H."/>
            <person name="Tamura T."/>
        </authorList>
    </citation>
    <scope>NUCLEOTIDE SEQUENCE [LARGE SCALE GENOMIC DNA]</scope>
    <source>
        <strain evidence="3 4">NBRC 100142</strain>
    </source>
</reference>
<dbReference type="RefSeq" id="WP_203704069.1">
    <property type="nucleotide sequence ID" value="NZ_BAAALU010000009.1"/>
</dbReference>
<evidence type="ECO:0008006" key="5">
    <source>
        <dbReference type="Google" id="ProtNLM"/>
    </source>
</evidence>
<dbReference type="PANTHER" id="PTHR43019:SF23">
    <property type="entry name" value="PROTEASE DO-LIKE 5, CHLOROPLASTIC"/>
    <property type="match status" value="1"/>
</dbReference>
<dbReference type="PANTHER" id="PTHR43019">
    <property type="entry name" value="SERINE ENDOPROTEASE DEGS"/>
    <property type="match status" value="1"/>
</dbReference>
<dbReference type="SUPFAM" id="SSF50494">
    <property type="entry name" value="Trypsin-like serine proteases"/>
    <property type="match status" value="1"/>
</dbReference>
<dbReference type="InterPro" id="IPR001940">
    <property type="entry name" value="Peptidase_S1C"/>
</dbReference>
<evidence type="ECO:0000256" key="2">
    <source>
        <dbReference type="SAM" id="Phobius"/>
    </source>
</evidence>
<accession>A0ABQ4C4U0</accession>
<protein>
    <recommendedName>
        <fullName evidence="5">Trypsin-like peptidase</fullName>
    </recommendedName>
</protein>
<evidence type="ECO:0000256" key="1">
    <source>
        <dbReference type="SAM" id="MobiDB-lite"/>
    </source>
</evidence>
<evidence type="ECO:0000313" key="3">
    <source>
        <dbReference type="EMBL" id="GIF57774.1"/>
    </source>
</evidence>
<keyword evidence="2" id="KW-0812">Transmembrane</keyword>
<keyword evidence="2" id="KW-1133">Transmembrane helix</keyword>
<name>A0ABQ4C4U0_9ACTN</name>
<dbReference type="EMBL" id="BONC01000026">
    <property type="protein sequence ID" value="GIF57774.1"/>
    <property type="molecule type" value="Genomic_DNA"/>
</dbReference>